<dbReference type="AlphaFoldDB" id="A0A7S4JHF5"/>
<name>A0A7S4JHF5_9STRA</name>
<gene>
    <name evidence="1" type="ORF">OAUR00152_LOCUS27995</name>
</gene>
<reference evidence="1" key="1">
    <citation type="submission" date="2021-01" db="EMBL/GenBank/DDBJ databases">
        <authorList>
            <person name="Corre E."/>
            <person name="Pelletier E."/>
            <person name="Niang G."/>
            <person name="Scheremetjew M."/>
            <person name="Finn R."/>
            <person name="Kale V."/>
            <person name="Holt S."/>
            <person name="Cochrane G."/>
            <person name="Meng A."/>
            <person name="Brown T."/>
            <person name="Cohen L."/>
        </authorList>
    </citation>
    <scope>NUCLEOTIDE SEQUENCE</scope>
    <source>
        <strain evidence="1">Isolate 1302-5</strain>
    </source>
</reference>
<evidence type="ECO:0000313" key="1">
    <source>
        <dbReference type="EMBL" id="CAE2263745.1"/>
    </source>
</evidence>
<protein>
    <recommendedName>
        <fullName evidence="2">Plastid lipid-associated protein/fibrillin conserved domain-containing protein</fullName>
    </recommendedName>
</protein>
<sequence length="235" mass="26544">MSRLLRKLLNVGAVTLLYNGGVHHYAEHRMSKMAEIPWLSQECSANDECSAAELTTAELRRSVSLLTGLVENLDDRRSWNRWLPSPPTKTNDALKTPPPGEYTFMYRSYVNFEEAGAMKKALLHIPTWWGFVQTKRGKIIVNPDGNSVTNTENFLLRLRTPVSITWNGRIVKKLGKPHTIEWTSTSMTMGDTVIPSPPASEKLRKIPWEILKVEDGIMGFRRGDIGMLAYATSKN</sequence>
<dbReference type="EMBL" id="HBKQ01040641">
    <property type="protein sequence ID" value="CAE2263745.1"/>
    <property type="molecule type" value="Transcribed_RNA"/>
</dbReference>
<proteinExistence type="predicted"/>
<accession>A0A7S4JHF5</accession>
<organism evidence="1">
    <name type="scientific">Odontella aurita</name>
    <dbReference type="NCBI Taxonomy" id="265563"/>
    <lineage>
        <taxon>Eukaryota</taxon>
        <taxon>Sar</taxon>
        <taxon>Stramenopiles</taxon>
        <taxon>Ochrophyta</taxon>
        <taxon>Bacillariophyta</taxon>
        <taxon>Mediophyceae</taxon>
        <taxon>Biddulphiophycidae</taxon>
        <taxon>Eupodiscales</taxon>
        <taxon>Odontellaceae</taxon>
        <taxon>Odontella</taxon>
    </lineage>
</organism>
<evidence type="ECO:0008006" key="2">
    <source>
        <dbReference type="Google" id="ProtNLM"/>
    </source>
</evidence>